<evidence type="ECO:0000313" key="1">
    <source>
        <dbReference type="EMBL" id="WOC12188.1"/>
    </source>
</evidence>
<dbReference type="AlphaFoldDB" id="A0AA97GTL3"/>
<protein>
    <submittedName>
        <fullName evidence="1">Uncharacterized protein</fullName>
    </submittedName>
</protein>
<accession>A0AA97GTL3</accession>
<dbReference type="RefSeq" id="WP_420041439.1">
    <property type="nucleotide sequence ID" value="NZ_CP128986.1"/>
</dbReference>
<name>A0AA97GTL3_9ACTN</name>
<dbReference type="EMBL" id="CP128986">
    <property type="protein sequence ID" value="WOC12188.1"/>
    <property type="molecule type" value="Genomic_DNA"/>
</dbReference>
<proteinExistence type="predicted"/>
<sequence>MPNTEPAQRRYSEDLDDVDLYPSVVAPVWLSSKRHKRGPCAVIPDHAPVALARQVDTSCYERSLPA</sequence>
<gene>
    <name evidence="1" type="ORF">MP11Mi_12700</name>
</gene>
<reference evidence="1" key="1">
    <citation type="submission" date="2023-06" db="EMBL/GenBank/DDBJ databases">
        <title>Gordonia sp. nov. and Pseudochrobactrum sp. nov., two species isolated from the burying beetle Nicrophorus vespilloides.</title>
        <authorList>
            <person name="Poehlein A."/>
            <person name="Guzman J."/>
            <person name="Daniel R."/>
            <person name="Vilcinskas A."/>
        </authorList>
    </citation>
    <scope>NUCLEOTIDE SEQUENCE</scope>
    <source>
        <strain evidence="1">MP11Mi</strain>
    </source>
</reference>
<organism evidence="1">
    <name type="scientific">Gordonia sp. MP11Mi</name>
    <dbReference type="NCBI Taxonomy" id="3022769"/>
    <lineage>
        <taxon>Bacteria</taxon>
        <taxon>Bacillati</taxon>
        <taxon>Actinomycetota</taxon>
        <taxon>Actinomycetes</taxon>
        <taxon>Mycobacteriales</taxon>
        <taxon>Gordoniaceae</taxon>
        <taxon>Gordonia</taxon>
    </lineage>
</organism>